<evidence type="ECO:0000313" key="3">
    <source>
        <dbReference type="Proteomes" id="UP001174210"/>
    </source>
</evidence>
<dbReference type="Pfam" id="PF10745">
    <property type="entry name" value="DUF2530"/>
    <property type="match status" value="1"/>
</dbReference>
<evidence type="ECO:0000256" key="1">
    <source>
        <dbReference type="SAM" id="Phobius"/>
    </source>
</evidence>
<accession>A0ABT8IXM9</accession>
<keyword evidence="1" id="KW-1133">Transmembrane helix</keyword>
<dbReference type="EMBL" id="JAROCB010000002">
    <property type="protein sequence ID" value="MDN4597573.1"/>
    <property type="molecule type" value="Genomic_DNA"/>
</dbReference>
<dbReference type="RefSeq" id="WP_301218665.1">
    <property type="nucleotide sequence ID" value="NZ_JAROCB010000002.1"/>
</dbReference>
<feature type="transmembrane region" description="Helical" evidence="1">
    <location>
        <begin position="24"/>
        <end position="43"/>
    </location>
</feature>
<comment type="caution">
    <text evidence="2">The sequence shown here is derived from an EMBL/GenBank/DDBJ whole genome shotgun (WGS) entry which is preliminary data.</text>
</comment>
<name>A0ABT8IXM9_9MICO</name>
<dbReference type="InterPro" id="IPR019681">
    <property type="entry name" value="DUF2530"/>
</dbReference>
<feature type="transmembrane region" description="Helical" evidence="1">
    <location>
        <begin position="49"/>
        <end position="69"/>
    </location>
</feature>
<protein>
    <submittedName>
        <fullName evidence="2">DUF2530 domain-containing protein</fullName>
    </submittedName>
</protein>
<evidence type="ECO:0000313" key="2">
    <source>
        <dbReference type="EMBL" id="MDN4597573.1"/>
    </source>
</evidence>
<proteinExistence type="predicted"/>
<gene>
    <name evidence="2" type="ORF">P5G59_10510</name>
</gene>
<sequence length="74" mass="8070">MRLWLRDDERRPDPVPAKTDDRRAVLVGLALWVVALIVVLAVGGGGTTAMWTVVVGLALGALGMGYLTITRRRR</sequence>
<keyword evidence="1" id="KW-0472">Membrane</keyword>
<keyword evidence="3" id="KW-1185">Reference proteome</keyword>
<organism evidence="2 3">
    <name type="scientific">Leifsonia virtsii</name>
    <dbReference type="NCBI Taxonomy" id="3035915"/>
    <lineage>
        <taxon>Bacteria</taxon>
        <taxon>Bacillati</taxon>
        <taxon>Actinomycetota</taxon>
        <taxon>Actinomycetes</taxon>
        <taxon>Micrococcales</taxon>
        <taxon>Microbacteriaceae</taxon>
        <taxon>Leifsonia</taxon>
    </lineage>
</organism>
<keyword evidence="1" id="KW-0812">Transmembrane</keyword>
<reference evidence="2" key="1">
    <citation type="submission" date="2023-03" db="EMBL/GenBank/DDBJ databases">
        <title>MT1 and MT2 Draft Genomes of Novel Species.</title>
        <authorList>
            <person name="Venkateswaran K."/>
        </authorList>
    </citation>
    <scope>NUCLEOTIDE SEQUENCE</scope>
    <source>
        <strain evidence="2">F6_8S_P_1A</strain>
    </source>
</reference>
<dbReference type="Proteomes" id="UP001174210">
    <property type="component" value="Unassembled WGS sequence"/>
</dbReference>